<dbReference type="InterPro" id="IPR050109">
    <property type="entry name" value="HTH-type_TetR-like_transc_reg"/>
</dbReference>
<feature type="DNA-binding region" description="H-T-H motif" evidence="2">
    <location>
        <begin position="46"/>
        <end position="65"/>
    </location>
</feature>
<reference evidence="4 5" key="1">
    <citation type="submission" date="2015-03" db="EMBL/GenBank/DDBJ databases">
        <authorList>
            <person name="Lepp D."/>
            <person name="Hassan Y.I."/>
            <person name="Li X.-Z."/>
            <person name="Zhou T."/>
        </authorList>
    </citation>
    <scope>NUCLEOTIDE SEQUENCE [LARGE SCALE GENOMIC DNA]</scope>
    <source>
        <strain evidence="4 5">Cr7-05</strain>
    </source>
</reference>
<dbReference type="InterPro" id="IPR009057">
    <property type="entry name" value="Homeodomain-like_sf"/>
</dbReference>
<dbReference type="InterPro" id="IPR039536">
    <property type="entry name" value="TetR_C_Proteobacteria"/>
</dbReference>
<protein>
    <submittedName>
        <fullName evidence="4">TetR family transcriptional regulator</fullName>
    </submittedName>
</protein>
<evidence type="ECO:0000259" key="3">
    <source>
        <dbReference type="PROSITE" id="PS50977"/>
    </source>
</evidence>
<dbReference type="Pfam" id="PF00440">
    <property type="entry name" value="TetR_N"/>
    <property type="match status" value="1"/>
</dbReference>
<keyword evidence="5" id="KW-1185">Reference proteome</keyword>
<name>A0ABR5DUP0_9HYPH</name>
<dbReference type="SUPFAM" id="SSF46689">
    <property type="entry name" value="Homeodomain-like"/>
    <property type="match status" value="1"/>
</dbReference>
<feature type="domain" description="HTH tetR-type" evidence="3">
    <location>
        <begin position="23"/>
        <end position="83"/>
    </location>
</feature>
<proteinExistence type="predicted"/>
<dbReference type="EMBL" id="LAPV01000158">
    <property type="protein sequence ID" value="KKC31720.1"/>
    <property type="molecule type" value="Genomic_DNA"/>
</dbReference>
<dbReference type="Pfam" id="PF14246">
    <property type="entry name" value="TetR_C_7"/>
    <property type="match status" value="1"/>
</dbReference>
<evidence type="ECO:0000256" key="1">
    <source>
        <dbReference type="ARBA" id="ARBA00023125"/>
    </source>
</evidence>
<accession>A0ABR5DUP0</accession>
<dbReference type="PANTHER" id="PTHR30055">
    <property type="entry name" value="HTH-TYPE TRANSCRIPTIONAL REGULATOR RUTR"/>
    <property type="match status" value="1"/>
</dbReference>
<comment type="caution">
    <text evidence="4">The sequence shown here is derived from an EMBL/GenBank/DDBJ whole genome shotgun (WGS) entry which is preliminary data.</text>
</comment>
<dbReference type="InterPro" id="IPR036271">
    <property type="entry name" value="Tet_transcr_reg_TetR-rel_C_sf"/>
</dbReference>
<evidence type="ECO:0000313" key="5">
    <source>
        <dbReference type="Proteomes" id="UP000033519"/>
    </source>
</evidence>
<dbReference type="Gene3D" id="1.10.357.10">
    <property type="entry name" value="Tetracycline Repressor, domain 2"/>
    <property type="match status" value="1"/>
</dbReference>
<dbReference type="InterPro" id="IPR001647">
    <property type="entry name" value="HTH_TetR"/>
</dbReference>
<keyword evidence="1 2" id="KW-0238">DNA-binding</keyword>
<dbReference type="PRINTS" id="PR00455">
    <property type="entry name" value="HTHTETR"/>
</dbReference>
<dbReference type="PROSITE" id="PS50977">
    <property type="entry name" value="HTH_TETR_2"/>
    <property type="match status" value="1"/>
</dbReference>
<dbReference type="Proteomes" id="UP000033519">
    <property type="component" value="Unassembled WGS sequence"/>
</dbReference>
<sequence length="224" mass="24619">MIVKSEGVVMAVVAKDEASTSSGRKRLNVLAAATETFMKSGFLGANMDEIAVASGVSKQTVYKNFRSKEALFIEVVTAMMGEADLRVHTAPMEPDSMETLERYLFAYAHRQLSVALTPALMQLRRLVIGELARFPDLARILHERGPQRAISVLADVFKRLEAQGLLTCPDATLAAIHFNWLFMAEPVNRAMLLGDDGLPSDAEMRRFAKEAVRVFLAAYGSKAP</sequence>
<evidence type="ECO:0000313" key="4">
    <source>
        <dbReference type="EMBL" id="KKC31720.1"/>
    </source>
</evidence>
<evidence type="ECO:0000256" key="2">
    <source>
        <dbReference type="PROSITE-ProRule" id="PRU00335"/>
    </source>
</evidence>
<organism evidence="4 5">
    <name type="scientific">Devosia psychrophila</name>
    <dbReference type="NCBI Taxonomy" id="728005"/>
    <lineage>
        <taxon>Bacteria</taxon>
        <taxon>Pseudomonadati</taxon>
        <taxon>Pseudomonadota</taxon>
        <taxon>Alphaproteobacteria</taxon>
        <taxon>Hyphomicrobiales</taxon>
        <taxon>Devosiaceae</taxon>
        <taxon>Devosia</taxon>
    </lineage>
</organism>
<dbReference type="PANTHER" id="PTHR30055:SF146">
    <property type="entry name" value="HTH-TYPE TRANSCRIPTIONAL DUAL REGULATOR CECR"/>
    <property type="match status" value="1"/>
</dbReference>
<gene>
    <name evidence="4" type="ORF">WH91_17900</name>
</gene>
<dbReference type="SUPFAM" id="SSF48498">
    <property type="entry name" value="Tetracyclin repressor-like, C-terminal domain"/>
    <property type="match status" value="1"/>
</dbReference>